<comment type="caution">
    <text evidence="2">The sequence shown here is derived from an EMBL/GenBank/DDBJ whole genome shotgun (WGS) entry which is preliminary data.</text>
</comment>
<feature type="compositionally biased region" description="Basic and acidic residues" evidence="1">
    <location>
        <begin position="92"/>
        <end position="102"/>
    </location>
</feature>
<reference evidence="2" key="1">
    <citation type="journal article" date="2023" name="GigaByte">
        <title>Genome assembly of the bearded iris, Iris pallida Lam.</title>
        <authorList>
            <person name="Bruccoleri R.E."/>
            <person name="Oakeley E.J."/>
            <person name="Faust A.M.E."/>
            <person name="Altorfer M."/>
            <person name="Dessus-Babus S."/>
            <person name="Burckhardt D."/>
            <person name="Oertli M."/>
            <person name="Naumann U."/>
            <person name="Petersen F."/>
            <person name="Wong J."/>
        </authorList>
    </citation>
    <scope>NUCLEOTIDE SEQUENCE</scope>
    <source>
        <strain evidence="2">GSM-AAB239-AS_SAM_17_03QT</strain>
    </source>
</reference>
<protein>
    <submittedName>
        <fullName evidence="2">Ras-related protein RGP1-like</fullName>
    </submittedName>
</protein>
<reference evidence="2" key="2">
    <citation type="submission" date="2023-04" db="EMBL/GenBank/DDBJ databases">
        <authorList>
            <person name="Bruccoleri R.E."/>
            <person name="Oakeley E.J."/>
            <person name="Faust A.-M."/>
            <person name="Dessus-Babus S."/>
            <person name="Altorfer M."/>
            <person name="Burckhardt D."/>
            <person name="Oertli M."/>
            <person name="Naumann U."/>
            <person name="Petersen F."/>
            <person name="Wong J."/>
        </authorList>
    </citation>
    <scope>NUCLEOTIDE SEQUENCE</scope>
    <source>
        <strain evidence="2">GSM-AAB239-AS_SAM_17_03QT</strain>
        <tissue evidence="2">Leaf</tissue>
    </source>
</reference>
<gene>
    <name evidence="2" type="ORF">M6B38_380025</name>
</gene>
<feature type="compositionally biased region" description="Low complexity" evidence="1">
    <location>
        <begin position="37"/>
        <end position="49"/>
    </location>
</feature>
<accession>A0AAX6G960</accession>
<feature type="compositionally biased region" description="Basic and acidic residues" evidence="1">
    <location>
        <begin position="50"/>
        <end position="74"/>
    </location>
</feature>
<feature type="compositionally biased region" description="Gly residues" evidence="1">
    <location>
        <begin position="75"/>
        <end position="85"/>
    </location>
</feature>
<organism evidence="2 3">
    <name type="scientific">Iris pallida</name>
    <name type="common">Sweet iris</name>
    <dbReference type="NCBI Taxonomy" id="29817"/>
    <lineage>
        <taxon>Eukaryota</taxon>
        <taxon>Viridiplantae</taxon>
        <taxon>Streptophyta</taxon>
        <taxon>Embryophyta</taxon>
        <taxon>Tracheophyta</taxon>
        <taxon>Spermatophyta</taxon>
        <taxon>Magnoliopsida</taxon>
        <taxon>Liliopsida</taxon>
        <taxon>Asparagales</taxon>
        <taxon>Iridaceae</taxon>
        <taxon>Iridoideae</taxon>
        <taxon>Irideae</taxon>
        <taxon>Iris</taxon>
    </lineage>
</organism>
<name>A0AAX6G960_IRIPA</name>
<proteinExistence type="predicted"/>
<evidence type="ECO:0000313" key="2">
    <source>
        <dbReference type="EMBL" id="KAJ6824908.1"/>
    </source>
</evidence>
<evidence type="ECO:0000313" key="3">
    <source>
        <dbReference type="Proteomes" id="UP001140949"/>
    </source>
</evidence>
<dbReference type="AlphaFoldDB" id="A0AAX6G960"/>
<keyword evidence="3" id="KW-1185">Reference proteome</keyword>
<sequence length="159" mass="16209">MGHGRAGAVPLRHHGLLPGRARGARRVRRHQARQLRARPALARPAPGVRGPERGDRARRQQVRSRADEGGRGGVREGAGGEGGVAVPGDVGSGRDECGERVLDGAGEGISVGQPEVARSGRAAAAGAQVFAEGHKAGCCGEPADVSLLHGVSYSCTAAH</sequence>
<feature type="region of interest" description="Disordered" evidence="1">
    <location>
        <begin position="1"/>
        <end position="112"/>
    </location>
</feature>
<dbReference type="EMBL" id="JANAVB010021798">
    <property type="protein sequence ID" value="KAJ6824908.1"/>
    <property type="molecule type" value="Genomic_DNA"/>
</dbReference>
<dbReference type="Proteomes" id="UP001140949">
    <property type="component" value="Unassembled WGS sequence"/>
</dbReference>
<evidence type="ECO:0000256" key="1">
    <source>
        <dbReference type="SAM" id="MobiDB-lite"/>
    </source>
</evidence>
<feature type="compositionally biased region" description="Basic residues" evidence="1">
    <location>
        <begin position="22"/>
        <end position="36"/>
    </location>
</feature>